<dbReference type="EMBL" id="JPVP01000038">
    <property type="protein sequence ID" value="KGR88598.1"/>
    <property type="molecule type" value="Genomic_DNA"/>
</dbReference>
<keyword evidence="1" id="KW-0732">Signal</keyword>
<evidence type="ECO:0000313" key="3">
    <source>
        <dbReference type="Proteomes" id="UP000030437"/>
    </source>
</evidence>
<reference evidence="2 3" key="1">
    <citation type="submission" date="2014-02" db="EMBL/GenBank/DDBJ databases">
        <title>Draft genome sequence of Lysinibacillus odysseyi NBRC 100172.</title>
        <authorList>
            <person name="Zhang F."/>
            <person name="Wang G."/>
            <person name="Zhang L."/>
        </authorList>
    </citation>
    <scope>NUCLEOTIDE SEQUENCE [LARGE SCALE GENOMIC DNA]</scope>
    <source>
        <strain evidence="2 3">NBRC 100172</strain>
    </source>
</reference>
<dbReference type="PROSITE" id="PS51257">
    <property type="entry name" value="PROKAR_LIPOPROTEIN"/>
    <property type="match status" value="1"/>
</dbReference>
<dbReference type="AlphaFoldDB" id="A0A0A3J0A9"/>
<evidence type="ECO:0008006" key="4">
    <source>
        <dbReference type="Google" id="ProtNLM"/>
    </source>
</evidence>
<comment type="caution">
    <text evidence="2">The sequence shown here is derived from an EMBL/GenBank/DDBJ whole genome shotgun (WGS) entry which is preliminary data.</text>
</comment>
<dbReference type="InterPro" id="IPR029046">
    <property type="entry name" value="LolA/LolB/LppX"/>
</dbReference>
<proteinExistence type="predicted"/>
<sequence>MKKVIYSAALALTLALTACNMEETYTPQEIVDQALQDTTEVKSYYGEYKMDMGEEGVSYIKEWVKDGKRRIELTGSNGEEYITINDGEKIVMLDVPANSIQIFEYEGDTAEYLAQQTPKQQADTLLELIGDTHKIEMKGEETVAGRKTYHIAAKADKENQMMGDMEVWIDKENWMTLKTISTGGGLTVTTEYTKVNMEPEIEDSLFVLDVPEGAVVEKMDADSYGPKESSTEEAKAALGSFLVFKEEEGVTLRSVEDMKVESRPEFAFNYNVNDEPAFTLSVLTSSEEAGDLGADIGAEKIKIRGVDGEQIDMKNFRYIQWTEGNLQYGVIVEDQEMSFEEVYRYIENMEIVQ</sequence>
<dbReference type="PANTHER" id="PTHR37507:SF2">
    <property type="entry name" value="SPORULATION PROTEIN YDCC"/>
    <property type="match status" value="1"/>
</dbReference>
<dbReference type="SUPFAM" id="SSF89392">
    <property type="entry name" value="Prokaryotic lipoproteins and lipoprotein localization factors"/>
    <property type="match status" value="1"/>
</dbReference>
<feature type="signal peptide" evidence="1">
    <location>
        <begin position="1"/>
        <end position="20"/>
    </location>
</feature>
<organism evidence="2 3">
    <name type="scientific">Lysinibacillus odysseyi 34hs-1 = NBRC 100172</name>
    <dbReference type="NCBI Taxonomy" id="1220589"/>
    <lineage>
        <taxon>Bacteria</taxon>
        <taxon>Bacillati</taxon>
        <taxon>Bacillota</taxon>
        <taxon>Bacilli</taxon>
        <taxon>Bacillales</taxon>
        <taxon>Bacillaceae</taxon>
        <taxon>Lysinibacillus</taxon>
    </lineage>
</organism>
<dbReference type="Gene3D" id="2.50.20.10">
    <property type="entry name" value="Lipoprotein localisation LolA/LolB/LppX"/>
    <property type="match status" value="1"/>
</dbReference>
<dbReference type="Proteomes" id="UP000030437">
    <property type="component" value="Unassembled WGS sequence"/>
</dbReference>
<dbReference type="PANTHER" id="PTHR37507">
    <property type="entry name" value="SPORULATION PROTEIN YDCC"/>
    <property type="match status" value="1"/>
</dbReference>
<dbReference type="RefSeq" id="WP_036150392.1">
    <property type="nucleotide sequence ID" value="NZ_AVCX01000012.1"/>
</dbReference>
<dbReference type="eggNOG" id="COG2834">
    <property type="taxonomic scope" value="Bacteria"/>
</dbReference>
<dbReference type="STRING" id="1220589.CD32_01315"/>
<gene>
    <name evidence="2" type="ORF">CD32_01315</name>
</gene>
<protein>
    <recommendedName>
        <fullName evidence="4">MucB/RseB N-terminal domain-containing protein</fullName>
    </recommendedName>
</protein>
<name>A0A0A3J0A9_9BACI</name>
<accession>A0A0A3J0A9</accession>
<evidence type="ECO:0000313" key="2">
    <source>
        <dbReference type="EMBL" id="KGR88598.1"/>
    </source>
</evidence>
<evidence type="ECO:0000256" key="1">
    <source>
        <dbReference type="SAM" id="SignalP"/>
    </source>
</evidence>
<dbReference type="InterPro" id="IPR052944">
    <property type="entry name" value="Sporulation_related"/>
</dbReference>
<keyword evidence="3" id="KW-1185">Reference proteome</keyword>
<dbReference type="OrthoDB" id="2389132at2"/>
<feature type="chain" id="PRO_5002014294" description="MucB/RseB N-terminal domain-containing protein" evidence="1">
    <location>
        <begin position="21"/>
        <end position="353"/>
    </location>
</feature>